<dbReference type="AlphaFoldDB" id="A0A5M2PTF8"/>
<name>A0A5M2PTF8_LISMN</name>
<accession>A0A5M2PTF8</accession>
<organism evidence="1">
    <name type="scientific">Listeria monocytogenes</name>
    <dbReference type="NCBI Taxonomy" id="1639"/>
    <lineage>
        <taxon>Bacteria</taxon>
        <taxon>Bacillati</taxon>
        <taxon>Bacillota</taxon>
        <taxon>Bacilli</taxon>
        <taxon>Bacillales</taxon>
        <taxon>Listeriaceae</taxon>
        <taxon>Listeria</taxon>
    </lineage>
</organism>
<sequence length="386" mass="45559">MRLFKNYKIYPDEVCPCGSGKAYSACCEKRNDKPATSTKKPIEVQISEKMRKAMIKCCLYPDKTRCVKHIKEAHALQNNKIISKLAVDGHVYMLNSKKPPLVIPIENEDPEIITLIDRVGVNHATTATCFCDVHDDEVFAPIEKNAQPFDKDNTEHRFLYSYKAFIFEYYKELVLTKVYTNNFRERPSLLRDPIVIRQYRETILKMKEMDEMKKRFDAALIAGDFDILSTQVLEIPEEIQFANFSCIAIDYDLNGKRIKHTKNKMMNRLFITAFPEDQKSFIIIGYLKKDERIYGKFTRQLIKKDLWLVKYFFTLMLPLYSENIVLSPRLWEHWDEQCQMAFMFYANRTGKQFEIYKMTLKFAMQNLKSKFMTIENAKQCKINLFP</sequence>
<proteinExistence type="predicted"/>
<reference evidence="1" key="1">
    <citation type="submission" date="2019-10" db="EMBL/GenBank/DDBJ databases">
        <authorList>
            <consortium name="GenomeTrakr network: Whole genome sequencing for foodborne pathogen traceback"/>
        </authorList>
    </citation>
    <scope>NUCLEOTIDE SEQUENCE</scope>
    <source>
        <strain evidence="1">CDPHFDLB-FM19-02204-A</strain>
    </source>
</reference>
<protein>
    <submittedName>
        <fullName evidence="1">Zinc chelation protein SecC</fullName>
    </submittedName>
</protein>
<dbReference type="EMBL" id="AALOQI010000008">
    <property type="protein sequence ID" value="EDB7791812.1"/>
    <property type="molecule type" value="Genomic_DNA"/>
</dbReference>
<comment type="caution">
    <text evidence="1">The sequence shown here is derived from an EMBL/GenBank/DDBJ whole genome shotgun (WGS) entry which is preliminary data.</text>
</comment>
<dbReference type="Pfam" id="PF02810">
    <property type="entry name" value="SEC-C"/>
    <property type="match status" value="1"/>
</dbReference>
<dbReference type="InterPro" id="IPR004027">
    <property type="entry name" value="SEC_C_motif"/>
</dbReference>
<gene>
    <name evidence="1" type="ORF">F9653_13780</name>
</gene>
<evidence type="ECO:0000313" key="1">
    <source>
        <dbReference type="EMBL" id="EDB7791812.1"/>
    </source>
</evidence>